<dbReference type="EMBL" id="FNOT01000003">
    <property type="protein sequence ID" value="SDX78321.1"/>
    <property type="molecule type" value="Genomic_DNA"/>
</dbReference>
<organism evidence="1 2">
    <name type="scientific">Geodermatophilus africanus</name>
    <dbReference type="NCBI Taxonomy" id="1137993"/>
    <lineage>
        <taxon>Bacteria</taxon>
        <taxon>Bacillati</taxon>
        <taxon>Actinomycetota</taxon>
        <taxon>Actinomycetes</taxon>
        <taxon>Geodermatophilales</taxon>
        <taxon>Geodermatophilaceae</taxon>
        <taxon>Geodermatophilus</taxon>
    </lineage>
</organism>
<accession>A0A1H3EHZ3</accession>
<gene>
    <name evidence="1" type="ORF">SAMN05660209_01222</name>
</gene>
<dbReference type="RefSeq" id="WP_091152554.1">
    <property type="nucleotide sequence ID" value="NZ_FNOT01000003.1"/>
</dbReference>
<name>A0A1H3EHZ3_9ACTN</name>
<dbReference type="AlphaFoldDB" id="A0A1H3EHZ3"/>
<proteinExistence type="predicted"/>
<sequence length="82" mass="8568">MDVTTVNDRHLYRATVVLRDAHDPTGQVELPGLVVRFGPPGWLTVVHGVAGTGVIALYPTDRVLEVSDLGEAGPSAHGPAGD</sequence>
<keyword evidence="2" id="KW-1185">Reference proteome</keyword>
<reference evidence="2" key="1">
    <citation type="submission" date="2016-10" db="EMBL/GenBank/DDBJ databases">
        <authorList>
            <person name="Varghese N."/>
            <person name="Submissions S."/>
        </authorList>
    </citation>
    <scope>NUCLEOTIDE SEQUENCE [LARGE SCALE GENOMIC DNA]</scope>
    <source>
        <strain evidence="2">DSM 45422</strain>
    </source>
</reference>
<dbReference type="Proteomes" id="UP000198921">
    <property type="component" value="Unassembled WGS sequence"/>
</dbReference>
<evidence type="ECO:0000313" key="2">
    <source>
        <dbReference type="Proteomes" id="UP000198921"/>
    </source>
</evidence>
<protein>
    <submittedName>
        <fullName evidence="1">Uncharacterized protein</fullName>
    </submittedName>
</protein>
<dbReference type="OrthoDB" id="5194241at2"/>
<evidence type="ECO:0000313" key="1">
    <source>
        <dbReference type="EMBL" id="SDX78321.1"/>
    </source>
</evidence>